<dbReference type="Pfam" id="PF00583">
    <property type="entry name" value="Acetyltransf_1"/>
    <property type="match status" value="1"/>
</dbReference>
<keyword evidence="3" id="KW-1185">Reference proteome</keyword>
<feature type="domain" description="N-acetyltransferase" evidence="1">
    <location>
        <begin position="24"/>
        <end position="137"/>
    </location>
</feature>
<dbReference type="InterPro" id="IPR000182">
    <property type="entry name" value="GNAT_dom"/>
</dbReference>
<proteinExistence type="predicted"/>
<dbReference type="GO" id="GO:0016740">
    <property type="term" value="F:transferase activity"/>
    <property type="evidence" value="ECO:0007669"/>
    <property type="project" value="UniProtKB-KW"/>
</dbReference>
<dbReference type="SUPFAM" id="SSF55729">
    <property type="entry name" value="Acyl-CoA N-acyltransferases (Nat)"/>
    <property type="match status" value="1"/>
</dbReference>
<organism evidence="2 3">
    <name type="scientific">Robertmurraya mangrovi</name>
    <dbReference type="NCBI Taxonomy" id="3098077"/>
    <lineage>
        <taxon>Bacteria</taxon>
        <taxon>Bacillati</taxon>
        <taxon>Bacillota</taxon>
        <taxon>Bacilli</taxon>
        <taxon>Bacillales</taxon>
        <taxon>Bacillaceae</taxon>
        <taxon>Robertmurraya</taxon>
    </lineage>
</organism>
<dbReference type="EMBL" id="JAXOFX010000001">
    <property type="protein sequence ID" value="MDZ5470392.1"/>
    <property type="molecule type" value="Genomic_DNA"/>
</dbReference>
<dbReference type="EC" id="2.-.-.-" evidence="2"/>
<dbReference type="Proteomes" id="UP001290455">
    <property type="component" value="Unassembled WGS sequence"/>
</dbReference>
<comment type="caution">
    <text evidence="2">The sequence shown here is derived from an EMBL/GenBank/DDBJ whole genome shotgun (WGS) entry which is preliminary data.</text>
</comment>
<evidence type="ECO:0000313" key="2">
    <source>
        <dbReference type="EMBL" id="MDZ5470392.1"/>
    </source>
</evidence>
<dbReference type="Gene3D" id="3.40.630.30">
    <property type="match status" value="1"/>
</dbReference>
<sequence>MLLAVNEMTENLATQILYWKYDKPYDFYNNEVTEESLKELMNGSYRAVIDEKEALIGFFCTGLSAQVPTGKQYGVYDDPFIDIGLGMDPNLVGKGNGYDFCTFFLGQLEESNKDIPIRLTVASFNKRAIRLYEKLGFVKQSEFSTDSAEFLTMIRK</sequence>
<keyword evidence="2" id="KW-0808">Transferase</keyword>
<reference evidence="2 3" key="1">
    <citation type="submission" date="2023-11" db="EMBL/GenBank/DDBJ databases">
        <title>Bacillus jintuensis, isolated from a mudflat on the Beibu Gulf coast.</title>
        <authorList>
            <person name="Li M."/>
        </authorList>
    </citation>
    <scope>NUCLEOTIDE SEQUENCE [LARGE SCALE GENOMIC DNA]</scope>
    <source>
        <strain evidence="2 3">31A1R</strain>
    </source>
</reference>
<evidence type="ECO:0000313" key="3">
    <source>
        <dbReference type="Proteomes" id="UP001290455"/>
    </source>
</evidence>
<name>A0ABU5ITA6_9BACI</name>
<accession>A0ABU5ITA6</accession>
<evidence type="ECO:0000259" key="1">
    <source>
        <dbReference type="Pfam" id="PF00583"/>
    </source>
</evidence>
<gene>
    <name evidence="2" type="ORF">SM124_01390</name>
</gene>
<protein>
    <submittedName>
        <fullName evidence="2">GNAT family protein</fullName>
        <ecNumber evidence="2">2.-.-.-</ecNumber>
    </submittedName>
</protein>
<dbReference type="InterPro" id="IPR016181">
    <property type="entry name" value="Acyl_CoA_acyltransferase"/>
</dbReference>
<dbReference type="RefSeq" id="WP_322444695.1">
    <property type="nucleotide sequence ID" value="NZ_JAXOFX010000001.1"/>
</dbReference>